<dbReference type="Gene3D" id="3.30.160.60">
    <property type="entry name" value="Classic Zinc Finger"/>
    <property type="match status" value="1"/>
</dbReference>
<feature type="compositionally biased region" description="Low complexity" evidence="2">
    <location>
        <begin position="36"/>
        <end position="51"/>
    </location>
</feature>
<comment type="caution">
    <text evidence="4">The sequence shown here is derived from an EMBL/GenBank/DDBJ whole genome shotgun (WGS) entry which is preliminary data.</text>
</comment>
<dbReference type="SMART" id="SM00355">
    <property type="entry name" value="ZnF_C2H2"/>
    <property type="match status" value="3"/>
</dbReference>
<accession>A0A426YSL8</accession>
<feature type="domain" description="C2H2-type" evidence="3">
    <location>
        <begin position="4"/>
        <end position="31"/>
    </location>
</feature>
<feature type="domain" description="C2H2-type" evidence="3">
    <location>
        <begin position="242"/>
        <end position="269"/>
    </location>
</feature>
<gene>
    <name evidence="4" type="ORF">B296_00024159</name>
</gene>
<evidence type="ECO:0000259" key="3">
    <source>
        <dbReference type="PROSITE" id="PS50157"/>
    </source>
</evidence>
<dbReference type="InterPro" id="IPR036236">
    <property type="entry name" value="Znf_C2H2_sf"/>
</dbReference>
<proteinExistence type="predicted"/>
<feature type="domain" description="C2H2-type" evidence="3">
    <location>
        <begin position="196"/>
        <end position="218"/>
    </location>
</feature>
<protein>
    <recommendedName>
        <fullName evidence="3">C2H2-type domain-containing protein</fullName>
    </recommendedName>
</protein>
<dbReference type="InterPro" id="IPR044303">
    <property type="entry name" value="ZAT1/4/9"/>
</dbReference>
<organism evidence="4 5">
    <name type="scientific">Ensete ventricosum</name>
    <name type="common">Abyssinian banana</name>
    <name type="synonym">Musa ensete</name>
    <dbReference type="NCBI Taxonomy" id="4639"/>
    <lineage>
        <taxon>Eukaryota</taxon>
        <taxon>Viridiplantae</taxon>
        <taxon>Streptophyta</taxon>
        <taxon>Embryophyta</taxon>
        <taxon>Tracheophyta</taxon>
        <taxon>Spermatophyta</taxon>
        <taxon>Magnoliopsida</taxon>
        <taxon>Liliopsida</taxon>
        <taxon>Zingiberales</taxon>
        <taxon>Musaceae</taxon>
        <taxon>Ensete</taxon>
    </lineage>
</organism>
<dbReference type="PROSITE" id="PS50157">
    <property type="entry name" value="ZINC_FINGER_C2H2_2"/>
    <property type="match status" value="3"/>
</dbReference>
<dbReference type="Proteomes" id="UP000287651">
    <property type="component" value="Unassembled WGS sequence"/>
</dbReference>
<keyword evidence="1" id="KW-0863">Zinc-finger</keyword>
<dbReference type="EMBL" id="AMZH03010463">
    <property type="protein sequence ID" value="RRT54709.1"/>
    <property type="molecule type" value="Genomic_DNA"/>
</dbReference>
<keyword evidence="1" id="KW-0862">Zinc</keyword>
<feature type="region of interest" description="Disordered" evidence="2">
    <location>
        <begin position="14"/>
        <end position="51"/>
    </location>
</feature>
<name>A0A426YSL8_ENSVE</name>
<evidence type="ECO:0000256" key="2">
    <source>
        <dbReference type="SAM" id="MobiDB-lite"/>
    </source>
</evidence>
<dbReference type="SUPFAM" id="SSF57667">
    <property type="entry name" value="beta-beta-alpha zinc fingers"/>
    <property type="match status" value="1"/>
</dbReference>
<evidence type="ECO:0000256" key="1">
    <source>
        <dbReference type="PROSITE-ProRule" id="PRU00042"/>
    </source>
</evidence>
<sequence>MERPRCRLCGRRFSNGHALGGHMRSHRNSAARPVMAQQALPSPSASSSSFSVAAEGRPAMGAYGFRKNPKRSFRLVDPEFSSSVVAGGSSTVVHEGESDAESSFRRRLSRPRRQVDAVADAKPVSSISDAPTEEDVACCLMLLSRNAWSKSEAEGQRSNGLDEANEAEEEEIYYDQVEEEKGPPLAARSRRKRTRYQCSTCGKFLRSYQALGGHRASHKRVEVERIPTAADADAPDREPKLFECPYCYRVFSSGQALGGHKRSHLSSAITAPLHRPLPALSPFVLEGSFIDLNLPATPEEEAELSTLSVATEFASKQ</sequence>
<reference evidence="4 5" key="1">
    <citation type="journal article" date="2014" name="Agronomy (Basel)">
        <title>A Draft Genome Sequence for Ensete ventricosum, the Drought-Tolerant Tree Against Hunger.</title>
        <authorList>
            <person name="Harrison J."/>
            <person name="Moore K.A."/>
            <person name="Paszkiewicz K."/>
            <person name="Jones T."/>
            <person name="Grant M."/>
            <person name="Ambacheew D."/>
            <person name="Muzemil S."/>
            <person name="Studholme D.J."/>
        </authorList>
    </citation>
    <scope>NUCLEOTIDE SEQUENCE [LARGE SCALE GENOMIC DNA]</scope>
</reference>
<dbReference type="InterPro" id="IPR013087">
    <property type="entry name" value="Znf_C2H2_type"/>
</dbReference>
<feature type="region of interest" description="Disordered" evidence="2">
    <location>
        <begin position="86"/>
        <end position="108"/>
    </location>
</feature>
<evidence type="ECO:0000313" key="5">
    <source>
        <dbReference type="Proteomes" id="UP000287651"/>
    </source>
</evidence>
<dbReference type="PANTHER" id="PTHR46326">
    <property type="entry name" value="ZINC FINGER PROTEIN ZAT1-RELATED"/>
    <property type="match status" value="1"/>
</dbReference>
<keyword evidence="1" id="KW-0479">Metal-binding</keyword>
<dbReference type="Pfam" id="PF13912">
    <property type="entry name" value="zf-C2H2_6"/>
    <property type="match status" value="3"/>
</dbReference>
<dbReference type="GO" id="GO:0008270">
    <property type="term" value="F:zinc ion binding"/>
    <property type="evidence" value="ECO:0007669"/>
    <property type="project" value="UniProtKB-KW"/>
</dbReference>
<dbReference type="PANTHER" id="PTHR46326:SF2">
    <property type="entry name" value="ZINC FINGER PROTEIN ZAT1-RELATED"/>
    <property type="match status" value="1"/>
</dbReference>
<dbReference type="AlphaFoldDB" id="A0A426YSL8"/>
<dbReference type="GO" id="GO:0006355">
    <property type="term" value="P:regulation of DNA-templated transcription"/>
    <property type="evidence" value="ECO:0007669"/>
    <property type="project" value="InterPro"/>
</dbReference>
<dbReference type="PROSITE" id="PS00028">
    <property type="entry name" value="ZINC_FINGER_C2H2_1"/>
    <property type="match status" value="3"/>
</dbReference>
<evidence type="ECO:0000313" key="4">
    <source>
        <dbReference type="EMBL" id="RRT54709.1"/>
    </source>
</evidence>